<sequence>MHRMPLCCGNVFETSGRRAMALLPRAVPDTGVKQRSTMGKKRTFQATERGSGPGIALPETPSTLHKELALKHATLAIALVASFAFIHTAAHAEGCAKGAVVGGVGGHVAGGHGVAGAAAGCAIGHHEAKKKQKAASAAAAASQPAGK</sequence>
<dbReference type="EMBL" id="CADIKB010000023">
    <property type="protein sequence ID" value="CAB3713648.1"/>
    <property type="molecule type" value="Genomic_DNA"/>
</dbReference>
<evidence type="ECO:0000313" key="2">
    <source>
        <dbReference type="Proteomes" id="UP000494249"/>
    </source>
</evidence>
<reference evidence="1 2" key="1">
    <citation type="submission" date="2020-04" db="EMBL/GenBank/DDBJ databases">
        <authorList>
            <person name="De Canck E."/>
        </authorList>
    </citation>
    <scope>NUCLEOTIDE SEQUENCE [LARGE SCALE GENOMIC DNA]</scope>
    <source>
        <strain evidence="1 2">LMG 22037</strain>
    </source>
</reference>
<gene>
    <name evidence="1" type="ORF">LMG22037_04215</name>
</gene>
<dbReference type="Proteomes" id="UP000494249">
    <property type="component" value="Unassembled WGS sequence"/>
</dbReference>
<protein>
    <submittedName>
        <fullName evidence="1">Uncharacterized protein</fullName>
    </submittedName>
</protein>
<name>A0A6J5BP59_9BURK</name>
<proteinExistence type="predicted"/>
<accession>A0A6J5BP59</accession>
<organism evidence="1 2">
    <name type="scientific">Paraburkholderia phenoliruptrix</name>
    <dbReference type="NCBI Taxonomy" id="252970"/>
    <lineage>
        <taxon>Bacteria</taxon>
        <taxon>Pseudomonadati</taxon>
        <taxon>Pseudomonadota</taxon>
        <taxon>Betaproteobacteria</taxon>
        <taxon>Burkholderiales</taxon>
        <taxon>Burkholderiaceae</taxon>
        <taxon>Paraburkholderia</taxon>
    </lineage>
</organism>
<evidence type="ECO:0000313" key="1">
    <source>
        <dbReference type="EMBL" id="CAB3713648.1"/>
    </source>
</evidence>
<dbReference type="AlphaFoldDB" id="A0A6J5BP59"/>